<dbReference type="Pfam" id="PF13737">
    <property type="entry name" value="DDE_Tnp_1_5"/>
    <property type="match status" value="1"/>
</dbReference>
<dbReference type="EMBL" id="CP020660">
    <property type="protein sequence ID" value="ATF09131.1"/>
    <property type="molecule type" value="Genomic_DNA"/>
</dbReference>
<feature type="domain" description="Transposase DDE" evidence="1">
    <location>
        <begin position="2"/>
        <end position="58"/>
    </location>
</feature>
<dbReference type="Proteomes" id="UP000218160">
    <property type="component" value="Chromosome 1"/>
</dbReference>
<evidence type="ECO:0000313" key="3">
    <source>
        <dbReference type="Proteomes" id="UP000218160"/>
    </source>
</evidence>
<sequence>MQEFIHFIFKFTQLSLLYPHYVYISKRAKTVNITLKTQNKGTIQHLAIDFTGLKIYSESE</sequence>
<accession>A0A291B804</accession>
<proteinExistence type="predicted"/>
<evidence type="ECO:0000259" key="1">
    <source>
        <dbReference type="Pfam" id="PF13737"/>
    </source>
</evidence>
<dbReference type="InterPro" id="IPR025668">
    <property type="entry name" value="Tnp_DDE_dom"/>
</dbReference>
<evidence type="ECO:0000313" key="2">
    <source>
        <dbReference type="EMBL" id="ATF09131.1"/>
    </source>
</evidence>
<name>A0A291B804_9GAMM</name>
<reference evidence="3" key="1">
    <citation type="submission" date="2017-04" db="EMBL/GenBank/DDBJ databases">
        <title>Genome evolution of the luminous symbionts of deep sea anglerfish.</title>
        <authorList>
            <person name="Hendry T.A."/>
        </authorList>
    </citation>
    <scope>NUCLEOTIDE SEQUENCE [LARGE SCALE GENOMIC DNA]</scope>
</reference>
<keyword evidence="3" id="KW-1185">Reference proteome</keyword>
<dbReference type="KEGG" id="elux:BTN50_0609"/>
<protein>
    <submittedName>
        <fullName evidence="2">Mobile element protein</fullName>
    </submittedName>
</protein>
<organism evidence="2 3">
    <name type="scientific">Candidatus Enterovibrio altilux</name>
    <dbReference type="NCBI Taxonomy" id="1927128"/>
    <lineage>
        <taxon>Bacteria</taxon>
        <taxon>Pseudomonadati</taxon>
        <taxon>Pseudomonadota</taxon>
        <taxon>Gammaproteobacteria</taxon>
        <taxon>Vibrionales</taxon>
        <taxon>Vibrionaceae</taxon>
        <taxon>Enterovibrio</taxon>
    </lineage>
</organism>
<dbReference type="AlphaFoldDB" id="A0A291B804"/>
<gene>
    <name evidence="2" type="ORF">BTN50_0609</name>
</gene>